<comment type="similarity">
    <text evidence="3">Belongs to the cytochrome P450 family.</text>
</comment>
<evidence type="ECO:0000256" key="6">
    <source>
        <dbReference type="ARBA" id="ARBA00023004"/>
    </source>
</evidence>
<dbReference type="STRING" id="363999.A0A439CZI2"/>
<dbReference type="InterPro" id="IPR013154">
    <property type="entry name" value="ADH-like_N"/>
</dbReference>
<dbReference type="InterPro" id="IPR002974">
    <property type="entry name" value="Cyt_P450_E_CYP52_ascomycetes"/>
</dbReference>
<dbReference type="Pfam" id="PF00067">
    <property type="entry name" value="p450"/>
    <property type="match status" value="1"/>
</dbReference>
<comment type="similarity">
    <text evidence="2">Belongs to the zinc-containing alcohol dehydrogenase family.</text>
</comment>
<evidence type="ECO:0000256" key="1">
    <source>
        <dbReference type="ARBA" id="ARBA00001971"/>
    </source>
</evidence>
<dbReference type="SUPFAM" id="SSF50129">
    <property type="entry name" value="GroES-like"/>
    <property type="match status" value="1"/>
</dbReference>
<dbReference type="GO" id="GO:0005506">
    <property type="term" value="F:iron ion binding"/>
    <property type="evidence" value="ECO:0007669"/>
    <property type="project" value="InterPro"/>
</dbReference>
<dbReference type="GO" id="GO:0020037">
    <property type="term" value="F:heme binding"/>
    <property type="evidence" value="ECO:0007669"/>
    <property type="project" value="InterPro"/>
</dbReference>
<evidence type="ECO:0000313" key="9">
    <source>
        <dbReference type="EMBL" id="RWA07612.1"/>
    </source>
</evidence>
<dbReference type="CDD" id="cd08249">
    <property type="entry name" value="enoyl_reductase_like"/>
    <property type="match status" value="1"/>
</dbReference>
<dbReference type="InterPro" id="IPR036291">
    <property type="entry name" value="NAD(P)-bd_dom_sf"/>
</dbReference>
<dbReference type="InterPro" id="IPR047122">
    <property type="entry name" value="Trans-enoyl_RdTase-like"/>
</dbReference>
<dbReference type="InterPro" id="IPR013149">
    <property type="entry name" value="ADH-like_C"/>
</dbReference>
<evidence type="ECO:0000259" key="8">
    <source>
        <dbReference type="SMART" id="SM00829"/>
    </source>
</evidence>
<dbReference type="InterPro" id="IPR011032">
    <property type="entry name" value="GroES-like_sf"/>
</dbReference>
<dbReference type="SMART" id="SM00829">
    <property type="entry name" value="PKS_ER"/>
    <property type="match status" value="1"/>
</dbReference>
<dbReference type="InterPro" id="IPR047146">
    <property type="entry name" value="Cyt_P450_E_CYP52_fungi"/>
</dbReference>
<dbReference type="GO" id="GO:0016712">
    <property type="term" value="F:oxidoreductase activity, acting on paired donors, with incorporation or reduction of molecular oxygen, reduced flavin or flavoprotein as one donor, and incorporation of one atom of oxygen"/>
    <property type="evidence" value="ECO:0007669"/>
    <property type="project" value="InterPro"/>
</dbReference>
<dbReference type="Pfam" id="PF08240">
    <property type="entry name" value="ADH_N"/>
    <property type="match status" value="1"/>
</dbReference>
<keyword evidence="4" id="KW-0479">Metal-binding</keyword>
<keyword evidence="6" id="KW-0408">Iron</keyword>
<dbReference type="InterPro" id="IPR001128">
    <property type="entry name" value="Cyt_P450"/>
</dbReference>
<comment type="caution">
    <text evidence="9">The sequence shown here is derived from an EMBL/GenBank/DDBJ whole genome shotgun (WGS) entry which is preliminary data.</text>
</comment>
<dbReference type="PRINTS" id="PR01239">
    <property type="entry name" value="EP450IICYP52"/>
</dbReference>
<dbReference type="SUPFAM" id="SSF48264">
    <property type="entry name" value="Cytochrome P450"/>
    <property type="match status" value="1"/>
</dbReference>
<dbReference type="Pfam" id="PF00107">
    <property type="entry name" value="ADH_zinc_N"/>
    <property type="match status" value="1"/>
</dbReference>
<proteinExistence type="inferred from homology"/>
<dbReference type="PANTHER" id="PTHR24287:SF18">
    <property type="entry name" value="CYTOCHROME P450 MONOOXYGENASE APDE-RELATED"/>
    <property type="match status" value="1"/>
</dbReference>
<evidence type="ECO:0000256" key="4">
    <source>
        <dbReference type="ARBA" id="ARBA00022723"/>
    </source>
</evidence>
<organism evidence="9 10">
    <name type="scientific">Xylaria grammica</name>
    <dbReference type="NCBI Taxonomy" id="363999"/>
    <lineage>
        <taxon>Eukaryota</taxon>
        <taxon>Fungi</taxon>
        <taxon>Dikarya</taxon>
        <taxon>Ascomycota</taxon>
        <taxon>Pezizomycotina</taxon>
        <taxon>Sordariomycetes</taxon>
        <taxon>Xylariomycetidae</taxon>
        <taxon>Xylariales</taxon>
        <taxon>Xylariaceae</taxon>
        <taxon>Xylaria</taxon>
    </lineage>
</organism>
<dbReference type="Gene3D" id="3.40.50.720">
    <property type="entry name" value="NAD(P)-binding Rossmann-like Domain"/>
    <property type="match status" value="1"/>
</dbReference>
<dbReference type="InterPro" id="IPR036396">
    <property type="entry name" value="Cyt_P450_sf"/>
</dbReference>
<comment type="cofactor">
    <cofactor evidence="1">
        <name>heme</name>
        <dbReference type="ChEBI" id="CHEBI:30413"/>
    </cofactor>
</comment>
<evidence type="ECO:0000313" key="10">
    <source>
        <dbReference type="Proteomes" id="UP000286045"/>
    </source>
</evidence>
<dbReference type="PROSITE" id="PS00086">
    <property type="entry name" value="CYTOCHROME_P450"/>
    <property type="match status" value="1"/>
</dbReference>
<evidence type="ECO:0000256" key="7">
    <source>
        <dbReference type="ARBA" id="ARBA00023033"/>
    </source>
</evidence>
<dbReference type="PANTHER" id="PTHR24287">
    <property type="entry name" value="P450, PUTATIVE (EUROFUNG)-RELATED"/>
    <property type="match status" value="1"/>
</dbReference>
<feature type="domain" description="Enoyl reductase (ER)" evidence="8">
    <location>
        <begin position="23"/>
        <end position="387"/>
    </location>
</feature>
<reference evidence="9 10" key="1">
    <citation type="submission" date="2018-12" db="EMBL/GenBank/DDBJ databases">
        <title>Draft genome sequence of Xylaria grammica IHI A82.</title>
        <authorList>
            <person name="Buettner E."/>
            <person name="Kellner H."/>
        </authorList>
    </citation>
    <scope>NUCLEOTIDE SEQUENCE [LARGE SCALE GENOMIC DNA]</scope>
    <source>
        <strain evidence="9 10">IHI A82</strain>
    </source>
</reference>
<name>A0A439CZI2_9PEZI</name>
<dbReference type="GO" id="GO:0016651">
    <property type="term" value="F:oxidoreductase activity, acting on NAD(P)H"/>
    <property type="evidence" value="ECO:0007669"/>
    <property type="project" value="InterPro"/>
</dbReference>
<dbReference type="AlphaFoldDB" id="A0A439CZI2"/>
<evidence type="ECO:0000256" key="5">
    <source>
        <dbReference type="ARBA" id="ARBA00023002"/>
    </source>
</evidence>
<dbReference type="CDD" id="cd11063">
    <property type="entry name" value="CYP52"/>
    <property type="match status" value="1"/>
</dbReference>
<dbReference type="Gene3D" id="3.90.180.10">
    <property type="entry name" value="Medium-chain alcohol dehydrogenases, catalytic domain"/>
    <property type="match status" value="1"/>
</dbReference>
<keyword evidence="7" id="KW-0503">Monooxygenase</keyword>
<gene>
    <name evidence="9" type="ORF">EKO27_g7497</name>
</gene>
<evidence type="ECO:0000256" key="2">
    <source>
        <dbReference type="ARBA" id="ARBA00008072"/>
    </source>
</evidence>
<dbReference type="Proteomes" id="UP000286045">
    <property type="component" value="Unassembled WGS sequence"/>
</dbReference>
<dbReference type="EMBL" id="RYZI01000248">
    <property type="protein sequence ID" value="RWA07612.1"/>
    <property type="molecule type" value="Genomic_DNA"/>
</dbReference>
<dbReference type="InterPro" id="IPR017972">
    <property type="entry name" value="Cyt_P450_CS"/>
</dbReference>
<dbReference type="SUPFAM" id="SSF51735">
    <property type="entry name" value="NAD(P)-binding Rossmann-fold domains"/>
    <property type="match status" value="1"/>
</dbReference>
<dbReference type="Gene3D" id="1.10.630.10">
    <property type="entry name" value="Cytochrome P450"/>
    <property type="match status" value="1"/>
</dbReference>
<evidence type="ECO:0000256" key="3">
    <source>
        <dbReference type="ARBA" id="ARBA00010617"/>
    </source>
</evidence>
<dbReference type="InterPro" id="IPR020843">
    <property type="entry name" value="ER"/>
</dbReference>
<keyword evidence="10" id="KW-1185">Reference proteome</keyword>
<protein>
    <recommendedName>
        <fullName evidence="8">Enoyl reductase (ER) domain-containing protein</fullName>
    </recommendedName>
</protein>
<sequence>MPSVDPLVTLPRTRTAVVAESAGKLVIKHDLPMPPLGPDTVMVKVVAVAINPSDAKFLDYSPAPGAVHGTDYAGIVVALGSDDEALRGISVGDRVAGMVHGMNKLVPEVGAFGEYIVATAHTLLKIPNNMRFEDAATLGLAVGTATFGLFNMLRVPATLEQLVDGGIHEENREFVLVAGGSTATGARAIQLLKLAGLRPITTASPSKFDMALRFGAEKVFDYHSETCAADIRAYTGNQLAYAFDCIAEAETTELCYQSIGRAGGRYVTVEPFRESVAKTRELTIQPSWLMATSIFGNKIALEGAFARDAVPEYKVFGGKAFAAVQTLLDRGLIKAQPTKSMPGGWEGVLGGVDIIRSQPPSGYKIVYLAIRDSSSMQRAMFLMPNVLLNSLSITTMSLINDPSTAERTLESRPVDRRTTAHTAGSSEYGYGLAGFRLVYHVIDTMKLLSHLSKLTSLPWYVIPCCFVGFLAVRAVVDSMLEAHKRRQLHCGKIPSRLQWDPIFGLDLAWSQWKALKQQTFLSWLRGMHEGQPKTFKVKFLGKRQIFTKDPENLKHMVAVVNKNFGISPLRRYKNIGYPFADKGVNTTDGEDWAFSRFLIKPFFYREVYTDVERIRRYTDEMFTLLPPDGETFNMQPLLQRWFLDAVTHFIFGEPMGALPHPERAQVTWAMLDVLRGARLRLQLWRVHSLINWNWWFQAVEKVHEFVDGHIEKAYADIEARKKVVESGKDAGPERADLLWYMASNCPDKEELRSQLSLLMVPNSDTTSIFTSNVIWNLARNPRCWKEIRSEVLEHGSKPITFESLRQMKYVQACLNETHRLYPNNITQVRVCLNDTQLPRGGGPNGTQPIYVRKGDMVQVAKPVLQRDPEHWGDDADVYRPERFLEKTYFWEFVPFSGGPRRCPAQMMVMTESAYLVVRLAQIYARIEARDDNPYHPVMRIGPSNRTGVLIALHKEA</sequence>
<keyword evidence="5" id="KW-0560">Oxidoreductase</keyword>
<accession>A0A439CZI2</accession>